<dbReference type="Proteomes" id="UP000789702">
    <property type="component" value="Unassembled WGS sequence"/>
</dbReference>
<protein>
    <submittedName>
        <fullName evidence="1">9734_t:CDS:1</fullName>
    </submittedName>
</protein>
<name>A0ACA9P321_9GLOM</name>
<organism evidence="1 2">
    <name type="scientific">Dentiscutata heterogama</name>
    <dbReference type="NCBI Taxonomy" id="1316150"/>
    <lineage>
        <taxon>Eukaryota</taxon>
        <taxon>Fungi</taxon>
        <taxon>Fungi incertae sedis</taxon>
        <taxon>Mucoromycota</taxon>
        <taxon>Glomeromycotina</taxon>
        <taxon>Glomeromycetes</taxon>
        <taxon>Diversisporales</taxon>
        <taxon>Gigasporaceae</taxon>
        <taxon>Dentiscutata</taxon>
    </lineage>
</organism>
<comment type="caution">
    <text evidence="1">The sequence shown here is derived from an EMBL/GenBank/DDBJ whole genome shotgun (WGS) entry which is preliminary data.</text>
</comment>
<accession>A0ACA9P321</accession>
<dbReference type="EMBL" id="CAJVPU010021603">
    <property type="protein sequence ID" value="CAG8681953.1"/>
    <property type="molecule type" value="Genomic_DNA"/>
</dbReference>
<keyword evidence="2" id="KW-1185">Reference proteome</keyword>
<evidence type="ECO:0000313" key="1">
    <source>
        <dbReference type="EMBL" id="CAG8681953.1"/>
    </source>
</evidence>
<evidence type="ECO:0000313" key="2">
    <source>
        <dbReference type="Proteomes" id="UP000789702"/>
    </source>
</evidence>
<proteinExistence type="predicted"/>
<feature type="non-terminal residue" evidence="1">
    <location>
        <position position="43"/>
    </location>
</feature>
<gene>
    <name evidence="1" type="ORF">DHETER_LOCUS10701</name>
</gene>
<sequence length="43" mass="5340">AETVEERELRLEHRRNNWKKKRTTETTNKYNEHNCEYLSSETD</sequence>
<reference evidence="1" key="1">
    <citation type="submission" date="2021-06" db="EMBL/GenBank/DDBJ databases">
        <authorList>
            <person name="Kallberg Y."/>
            <person name="Tangrot J."/>
            <person name="Rosling A."/>
        </authorList>
    </citation>
    <scope>NUCLEOTIDE SEQUENCE</scope>
    <source>
        <strain evidence="1">IL203A</strain>
    </source>
</reference>
<feature type="non-terminal residue" evidence="1">
    <location>
        <position position="1"/>
    </location>
</feature>